<accession>A0A846M9D9</accession>
<dbReference type="GO" id="GO:0003824">
    <property type="term" value="F:catalytic activity"/>
    <property type="evidence" value="ECO:0007669"/>
    <property type="project" value="InterPro"/>
</dbReference>
<proteinExistence type="predicted"/>
<evidence type="ECO:0000259" key="1">
    <source>
        <dbReference type="PROSITE" id="PS51340"/>
    </source>
</evidence>
<dbReference type="GO" id="GO:0030151">
    <property type="term" value="F:molybdenum ion binding"/>
    <property type="evidence" value="ECO:0007669"/>
    <property type="project" value="InterPro"/>
</dbReference>
<dbReference type="SUPFAM" id="SSF50800">
    <property type="entry name" value="PK beta-barrel domain-like"/>
    <property type="match status" value="1"/>
</dbReference>
<dbReference type="AlphaFoldDB" id="A0A846M9D9"/>
<dbReference type="EMBL" id="JAASQR010000004">
    <property type="protein sequence ID" value="NIJ17858.1"/>
    <property type="molecule type" value="Genomic_DNA"/>
</dbReference>
<name>A0A846M9D9_9SPHN</name>
<dbReference type="PROSITE" id="PS51340">
    <property type="entry name" value="MOSC"/>
    <property type="match status" value="1"/>
</dbReference>
<sequence>MMNVTDIGMTFVKCTRFLAVDAVRLELHGLAGDREFILVDRHGGLMPAHHHGLFSMLSFRFDPASERLVLTFPGGRVVEGSGAAVGGAMALDYLGMRTIDVRAVEGDWDRLLTKHAGRPVRMVRSVRAGGGIDVLPVTFFTTGSLRALSERMGGHIDPRRFRANFVIDHDQPFAEDDWDRRLLRIGEALLRVRSPVPRCAVTHVHPDSGANDAAIVPILGKFRERARLPDGLMPSYATPGFASYAEVLEPGTVRRGDEARLIDAID</sequence>
<dbReference type="GO" id="GO:0030170">
    <property type="term" value="F:pyridoxal phosphate binding"/>
    <property type="evidence" value="ECO:0007669"/>
    <property type="project" value="InterPro"/>
</dbReference>
<dbReference type="Proteomes" id="UP000576821">
    <property type="component" value="Unassembled WGS sequence"/>
</dbReference>
<dbReference type="Pfam" id="PF03473">
    <property type="entry name" value="MOSC"/>
    <property type="match status" value="1"/>
</dbReference>
<comment type="caution">
    <text evidence="2">The sequence shown here is derived from an EMBL/GenBank/DDBJ whole genome shotgun (WGS) entry which is preliminary data.</text>
</comment>
<dbReference type="RefSeq" id="WP_167304700.1">
    <property type="nucleotide sequence ID" value="NZ_JAASQR010000004.1"/>
</dbReference>
<protein>
    <submittedName>
        <fullName evidence="2">Uncharacterized protein YcbX</fullName>
    </submittedName>
</protein>
<reference evidence="2 3" key="1">
    <citation type="submission" date="2020-03" db="EMBL/GenBank/DDBJ databases">
        <title>Genomic Encyclopedia of Type Strains, Phase IV (KMG-IV): sequencing the most valuable type-strain genomes for metagenomic binning, comparative biology and taxonomic classification.</title>
        <authorList>
            <person name="Goeker M."/>
        </authorList>
    </citation>
    <scope>NUCLEOTIDE SEQUENCE [LARGE SCALE GENOMIC DNA]</scope>
    <source>
        <strain evidence="2 3">DSM 21299</strain>
    </source>
</reference>
<feature type="domain" description="MOSC" evidence="1">
    <location>
        <begin position="91"/>
        <end position="262"/>
    </location>
</feature>
<organism evidence="2 3">
    <name type="scientific">Sphingobium vermicomposti</name>
    <dbReference type="NCBI Taxonomy" id="529005"/>
    <lineage>
        <taxon>Bacteria</taxon>
        <taxon>Pseudomonadati</taxon>
        <taxon>Pseudomonadota</taxon>
        <taxon>Alphaproteobacteria</taxon>
        <taxon>Sphingomonadales</taxon>
        <taxon>Sphingomonadaceae</taxon>
        <taxon>Sphingobium</taxon>
    </lineage>
</organism>
<dbReference type="InterPro" id="IPR005302">
    <property type="entry name" value="MoCF_Sase_C"/>
</dbReference>
<gene>
    <name evidence="2" type="ORF">FHS54_002858</name>
</gene>
<dbReference type="Gene3D" id="2.40.33.20">
    <property type="entry name" value="PK beta-barrel domain-like"/>
    <property type="match status" value="1"/>
</dbReference>
<evidence type="ECO:0000313" key="3">
    <source>
        <dbReference type="Proteomes" id="UP000576821"/>
    </source>
</evidence>
<dbReference type="InterPro" id="IPR011037">
    <property type="entry name" value="Pyrv_Knase-like_insert_dom_sf"/>
</dbReference>
<evidence type="ECO:0000313" key="2">
    <source>
        <dbReference type="EMBL" id="NIJ17858.1"/>
    </source>
</evidence>
<keyword evidence="3" id="KW-1185">Reference proteome</keyword>